<gene>
    <name evidence="11" type="ORF">SAMN05444276_104139</name>
</gene>
<keyword evidence="6" id="KW-0274">FAD</keyword>
<name>A0A1H3AMH6_9RHOB</name>
<dbReference type="PANTHER" id="PTHR43734:SF3">
    <property type="entry name" value="B-CAROTENE KETOLASE"/>
    <property type="match status" value="1"/>
</dbReference>
<dbReference type="RefSeq" id="WP_074826885.1">
    <property type="nucleotide sequence ID" value="NZ_FNNA01000004.1"/>
</dbReference>
<dbReference type="InterPro" id="IPR014105">
    <property type="entry name" value="Carotenoid/retinoid_OxRdtase"/>
</dbReference>
<dbReference type="AlphaFoldDB" id="A0A1H3AMH6"/>
<dbReference type="PROSITE" id="PS00982">
    <property type="entry name" value="PHYTOENE_DH"/>
    <property type="match status" value="1"/>
</dbReference>
<evidence type="ECO:0000256" key="7">
    <source>
        <dbReference type="ARBA" id="ARBA00023002"/>
    </source>
</evidence>
<dbReference type="SUPFAM" id="SSF51905">
    <property type="entry name" value="FAD/NAD(P)-binding domain"/>
    <property type="match status" value="1"/>
</dbReference>
<evidence type="ECO:0000256" key="1">
    <source>
        <dbReference type="ARBA" id="ARBA00001974"/>
    </source>
</evidence>
<evidence type="ECO:0000256" key="5">
    <source>
        <dbReference type="ARBA" id="ARBA00022746"/>
    </source>
</evidence>
<evidence type="ECO:0000259" key="10">
    <source>
        <dbReference type="Pfam" id="PF01593"/>
    </source>
</evidence>
<evidence type="ECO:0000313" key="11">
    <source>
        <dbReference type="EMBL" id="SDX30887.1"/>
    </source>
</evidence>
<accession>A0A1H3AMH6</accession>
<comment type="similarity">
    <text evidence="3 9">Belongs to the carotenoid/retinoid oxidoreductase family.</text>
</comment>
<dbReference type="GO" id="GO:0016627">
    <property type="term" value="F:oxidoreductase activity, acting on the CH-CH group of donors"/>
    <property type="evidence" value="ECO:0007669"/>
    <property type="project" value="UniProtKB-ARBA"/>
</dbReference>
<comment type="cofactor">
    <cofactor evidence="1">
        <name>FAD</name>
        <dbReference type="ChEBI" id="CHEBI:57692"/>
    </cofactor>
</comment>
<sequence length="498" mass="54056">MTRPRSAIVIGSGFGGLALAIRLQSAGIATTVVEGRDGPGGRAYVWRDQGHVFDAGPTVITDPDSLRELWALSGQDMARDVTLLPVSPFYRLLWADGRQFDYVGDSAGLEAQIAAFDPADVEGYHRFHDYAEAVYREGYLRLGTVPFLDFRQMLQAAPALVRLEAYRSVHSLVARFIRDPHLRQAFSFHTLLVGGNPFSTSAIYALIHALERRGGVWFAQGGTNRLVAGMVALFERLGGTLRLNAPVARIETEGARATGVALASGERIAADMVASNADVMHSYRDLLAGTRRGRTKAAILGRQRWSMSLFVVHFGLDRIPEGLAHHTVLFGPRYRELVNEIFRGPALPEDFSLYLHSPSVTDPSLAPPGMSTHYALAPVPHLGRAAVDWAAEGPAYADRILAALEERVIPGLHDHLRVRRIFTPADFAGELNAHHGSAFSVEPILAQSAWFRPHNRDRTFRNLYIVGAGTHPGAGIPGVVGSAKATAGVMLSDAGIGR</sequence>
<dbReference type="InterPro" id="IPR008150">
    <property type="entry name" value="Phytoene_DH_bac_CS"/>
</dbReference>
<dbReference type="OrthoDB" id="9774675at2"/>
<dbReference type="Gene3D" id="3.50.50.60">
    <property type="entry name" value="FAD/NAD(P)-binding domain"/>
    <property type="match status" value="3"/>
</dbReference>
<dbReference type="Pfam" id="PF01593">
    <property type="entry name" value="Amino_oxidase"/>
    <property type="match status" value="1"/>
</dbReference>
<comment type="pathway">
    <text evidence="2 9">Carotenoid biosynthesis.</text>
</comment>
<keyword evidence="5 9" id="KW-0125">Carotenoid biosynthesis</keyword>
<keyword evidence="12" id="KW-1185">Reference proteome</keyword>
<dbReference type="InterPro" id="IPR002937">
    <property type="entry name" value="Amino_oxidase"/>
</dbReference>
<dbReference type="GO" id="GO:0016117">
    <property type="term" value="P:carotenoid biosynthetic process"/>
    <property type="evidence" value="ECO:0007669"/>
    <property type="project" value="UniProtKB-KW"/>
</dbReference>
<dbReference type="PANTHER" id="PTHR43734">
    <property type="entry name" value="PHYTOENE DESATURASE"/>
    <property type="match status" value="1"/>
</dbReference>
<evidence type="ECO:0000313" key="12">
    <source>
        <dbReference type="Proteomes" id="UP000182944"/>
    </source>
</evidence>
<evidence type="ECO:0000256" key="8">
    <source>
        <dbReference type="ARBA" id="ARBA00031986"/>
    </source>
</evidence>
<evidence type="ECO:0000256" key="9">
    <source>
        <dbReference type="RuleBase" id="RU362075"/>
    </source>
</evidence>
<dbReference type="STRING" id="1545044.SAMN05444276_104139"/>
<evidence type="ECO:0000256" key="2">
    <source>
        <dbReference type="ARBA" id="ARBA00004829"/>
    </source>
</evidence>
<reference evidence="12" key="1">
    <citation type="submission" date="2016-10" db="EMBL/GenBank/DDBJ databases">
        <authorList>
            <person name="Varghese N."/>
            <person name="Submissions S."/>
        </authorList>
    </citation>
    <scope>NUCLEOTIDE SEQUENCE [LARGE SCALE GENOMIC DNA]</scope>
    <source>
        <strain evidence="12">DSM 29303</strain>
    </source>
</reference>
<organism evidence="11 12">
    <name type="scientific">Paracoccus sanguinis</name>
    <dbReference type="NCBI Taxonomy" id="1545044"/>
    <lineage>
        <taxon>Bacteria</taxon>
        <taxon>Pseudomonadati</taxon>
        <taxon>Pseudomonadota</taxon>
        <taxon>Alphaproteobacteria</taxon>
        <taxon>Rhodobacterales</taxon>
        <taxon>Paracoccaceae</taxon>
        <taxon>Paracoccus</taxon>
    </lineage>
</organism>
<feature type="domain" description="Amine oxidase" evidence="10">
    <location>
        <begin position="15"/>
        <end position="490"/>
    </location>
</feature>
<dbReference type="NCBIfam" id="TIGR02734">
    <property type="entry name" value="crtI_fam"/>
    <property type="match status" value="1"/>
</dbReference>
<keyword evidence="7 9" id="KW-0560">Oxidoreductase</keyword>
<dbReference type="FunFam" id="3.50.50.60:FF:000378">
    <property type="entry name" value="Phytoene desaturase"/>
    <property type="match status" value="1"/>
</dbReference>
<proteinExistence type="inferred from homology"/>
<evidence type="ECO:0000256" key="3">
    <source>
        <dbReference type="ARBA" id="ARBA00006046"/>
    </source>
</evidence>
<evidence type="ECO:0000256" key="6">
    <source>
        <dbReference type="ARBA" id="ARBA00022827"/>
    </source>
</evidence>
<dbReference type="EMBL" id="FNNA01000004">
    <property type="protein sequence ID" value="SDX30887.1"/>
    <property type="molecule type" value="Genomic_DNA"/>
</dbReference>
<dbReference type="Proteomes" id="UP000182944">
    <property type="component" value="Unassembled WGS sequence"/>
</dbReference>
<keyword evidence="4" id="KW-0285">Flavoprotein</keyword>
<protein>
    <recommendedName>
        <fullName evidence="8">Phytoene dehydrogenase</fullName>
    </recommendedName>
</protein>
<evidence type="ECO:0000256" key="4">
    <source>
        <dbReference type="ARBA" id="ARBA00022630"/>
    </source>
</evidence>
<dbReference type="InterPro" id="IPR036188">
    <property type="entry name" value="FAD/NAD-bd_sf"/>
</dbReference>